<keyword evidence="5 6" id="KW-0472">Membrane</keyword>
<dbReference type="NCBIfam" id="TIGR03408">
    <property type="entry name" value="urea_trans_UrtC"/>
    <property type="match status" value="1"/>
</dbReference>
<evidence type="ECO:0000256" key="2">
    <source>
        <dbReference type="ARBA" id="ARBA00022475"/>
    </source>
</evidence>
<evidence type="ECO:0000256" key="5">
    <source>
        <dbReference type="ARBA" id="ARBA00023136"/>
    </source>
</evidence>
<evidence type="ECO:0000313" key="8">
    <source>
        <dbReference type="Proteomes" id="UP000239576"/>
    </source>
</evidence>
<keyword evidence="2" id="KW-1003">Cell membrane</keyword>
<keyword evidence="3 6" id="KW-0812">Transmembrane</keyword>
<reference evidence="8" key="1">
    <citation type="submission" date="2018-02" db="EMBL/GenBank/DDBJ databases">
        <authorList>
            <person name="Moore K."/>
            <person name="Momper L."/>
        </authorList>
    </citation>
    <scope>NUCLEOTIDE SEQUENCE [LARGE SCALE GENOMIC DNA]</scope>
    <source>
        <strain evidence="8">ULC18</strain>
    </source>
</reference>
<dbReference type="OrthoDB" id="9789927at2"/>
<feature type="transmembrane region" description="Helical" evidence="6">
    <location>
        <begin position="152"/>
        <end position="175"/>
    </location>
</feature>
<protein>
    <submittedName>
        <fullName evidence="7">Urea ABC transporter permease subunit UrtC</fullName>
    </submittedName>
</protein>
<feature type="transmembrane region" description="Helical" evidence="6">
    <location>
        <begin position="240"/>
        <end position="267"/>
    </location>
</feature>
<feature type="transmembrane region" description="Helical" evidence="6">
    <location>
        <begin position="195"/>
        <end position="219"/>
    </location>
</feature>
<gene>
    <name evidence="7" type="primary">urtC</name>
    <name evidence="7" type="ORF">C7B82_30310</name>
</gene>
<comment type="subcellular location">
    <subcellularLocation>
        <location evidence="1">Cell membrane</location>
        <topology evidence="1">Multi-pass membrane protein</topology>
    </subcellularLocation>
</comment>
<dbReference type="InterPro" id="IPR017778">
    <property type="entry name" value="ABC_transptr_urea_perm_UrtC"/>
</dbReference>
<dbReference type="AlphaFoldDB" id="A0A2T1DSU6"/>
<sequence>MTEVMGRLRQSTVPVKLLAIGGIAFLILAILPFVAGEFQANLMAKLLLFGVLGVSLDLVWGFTGILSFAHGVFFTLGGYAMAYYLKLNLAASANTYGGTLPDFMVWNGLKELPWFIAPLQFFPIAAIAMVALPAAFAYIIGSFIFRSKVSGVYITIITLAIASALTTFFVSQQAYTGGTNGITDVSRLTLFGGLVIPPIGLYFMILIFAAFVLAGSYWLTQSNFGLILRSIKENEKRISYLGYDVASFKIFVWTLSAGIAGIAGGLFVPLNRFISPVYLGVAFGTQVVIWVAVGGRGSLVGPLIAAILLGQLQNSVDRVTQDWQLIVGIILLVVVLFLPDGLMGLLPKQFKLADQTSVEPAPTSSSTSGFVQARVFDWATPLQQAIHGLARSFTLLLKTVRGAVRSSAQTSKRQSRLK</sequence>
<feature type="transmembrane region" description="Helical" evidence="6">
    <location>
        <begin position="15"/>
        <end position="34"/>
    </location>
</feature>
<keyword evidence="4 6" id="KW-1133">Transmembrane helix</keyword>
<dbReference type="Pfam" id="PF02653">
    <property type="entry name" value="BPD_transp_2"/>
    <property type="match status" value="1"/>
</dbReference>
<keyword evidence="8" id="KW-1185">Reference proteome</keyword>
<name>A0A2T1DSU6_9CYAN</name>
<feature type="transmembrane region" description="Helical" evidence="6">
    <location>
        <begin position="287"/>
        <end position="311"/>
    </location>
</feature>
<evidence type="ECO:0000256" key="3">
    <source>
        <dbReference type="ARBA" id="ARBA00022692"/>
    </source>
</evidence>
<evidence type="ECO:0000313" key="7">
    <source>
        <dbReference type="EMBL" id="PSB23579.1"/>
    </source>
</evidence>
<proteinExistence type="predicted"/>
<feature type="transmembrane region" description="Helical" evidence="6">
    <location>
        <begin position="114"/>
        <end position="140"/>
    </location>
</feature>
<dbReference type="GO" id="GO:0015658">
    <property type="term" value="F:branched-chain amino acid transmembrane transporter activity"/>
    <property type="evidence" value="ECO:0007669"/>
    <property type="project" value="InterPro"/>
</dbReference>
<accession>A0A2T1DSU6</accession>
<organism evidence="7 8">
    <name type="scientific">Stenomitos frigidus ULC18</name>
    <dbReference type="NCBI Taxonomy" id="2107698"/>
    <lineage>
        <taxon>Bacteria</taxon>
        <taxon>Bacillati</taxon>
        <taxon>Cyanobacteriota</taxon>
        <taxon>Cyanophyceae</taxon>
        <taxon>Leptolyngbyales</taxon>
        <taxon>Leptolyngbyaceae</taxon>
        <taxon>Stenomitos</taxon>
    </lineage>
</organism>
<feature type="transmembrane region" description="Helical" evidence="6">
    <location>
        <begin position="46"/>
        <end position="69"/>
    </location>
</feature>
<evidence type="ECO:0000256" key="6">
    <source>
        <dbReference type="SAM" id="Phobius"/>
    </source>
</evidence>
<evidence type="ECO:0000256" key="4">
    <source>
        <dbReference type="ARBA" id="ARBA00022989"/>
    </source>
</evidence>
<evidence type="ECO:0000256" key="1">
    <source>
        <dbReference type="ARBA" id="ARBA00004651"/>
    </source>
</evidence>
<dbReference type="InterPro" id="IPR001851">
    <property type="entry name" value="ABC_transp_permease"/>
</dbReference>
<dbReference type="PANTHER" id="PTHR30482:SF4">
    <property type="entry name" value="SLR1201 PROTEIN"/>
    <property type="match status" value="1"/>
</dbReference>
<dbReference type="EMBL" id="PVWK01000160">
    <property type="protein sequence ID" value="PSB23579.1"/>
    <property type="molecule type" value="Genomic_DNA"/>
</dbReference>
<dbReference type="RefSeq" id="WP_106261005.1">
    <property type="nucleotide sequence ID" value="NZ_CAWNSW010000141.1"/>
</dbReference>
<dbReference type="Proteomes" id="UP000239576">
    <property type="component" value="Unassembled WGS sequence"/>
</dbReference>
<dbReference type="CDD" id="cd06581">
    <property type="entry name" value="TM_PBP1_LivM_like"/>
    <property type="match status" value="1"/>
</dbReference>
<comment type="caution">
    <text evidence="7">The sequence shown here is derived from an EMBL/GenBank/DDBJ whole genome shotgun (WGS) entry which is preliminary data.</text>
</comment>
<dbReference type="GO" id="GO:0005886">
    <property type="term" value="C:plasma membrane"/>
    <property type="evidence" value="ECO:0007669"/>
    <property type="project" value="UniProtKB-SubCell"/>
</dbReference>
<dbReference type="PANTHER" id="PTHR30482">
    <property type="entry name" value="HIGH-AFFINITY BRANCHED-CHAIN AMINO ACID TRANSPORT SYSTEM PERMEASE"/>
    <property type="match status" value="1"/>
</dbReference>
<feature type="transmembrane region" description="Helical" evidence="6">
    <location>
        <begin position="323"/>
        <end position="346"/>
    </location>
</feature>
<reference evidence="7 8" key="2">
    <citation type="submission" date="2018-03" db="EMBL/GenBank/DDBJ databases">
        <title>The ancient ancestry and fast evolution of plastids.</title>
        <authorList>
            <person name="Moore K.R."/>
            <person name="Magnabosco C."/>
            <person name="Momper L."/>
            <person name="Gold D.A."/>
            <person name="Bosak T."/>
            <person name="Fournier G.P."/>
        </authorList>
    </citation>
    <scope>NUCLEOTIDE SEQUENCE [LARGE SCALE GENOMIC DNA]</scope>
    <source>
        <strain evidence="7 8">ULC18</strain>
    </source>
</reference>
<dbReference type="InterPro" id="IPR043428">
    <property type="entry name" value="LivM-like"/>
</dbReference>